<evidence type="ECO:0000313" key="1">
    <source>
        <dbReference type="EMBL" id="MQL76493.1"/>
    </source>
</evidence>
<gene>
    <name evidence="1" type="ORF">Taro_008873</name>
</gene>
<feature type="non-terminal residue" evidence="1">
    <location>
        <position position="203"/>
    </location>
</feature>
<sequence>RGSTREHIHVSTIICIYFLKGTSSKRKFHPKIYSYIHKYVLVCIYFLKEKSVQMGVPSRRIFVYSQKSCSYAENPYSFSKGKIHFQYQNSLCPKNRRRKYCIRISYRCIYSRPCYEMVFGLKLVLIRHLKFLTRCKCNIDSDRWRQGSSTRHPNRLMIKRHEIKEVQIKTRCTHQFHGYTIIRSLHCADPYFCLAGKLARPAI</sequence>
<accession>A0A843U4S9</accession>
<comment type="caution">
    <text evidence="1">The sequence shown here is derived from an EMBL/GenBank/DDBJ whole genome shotgun (WGS) entry which is preliminary data.</text>
</comment>
<proteinExistence type="predicted"/>
<organism evidence="1 2">
    <name type="scientific">Colocasia esculenta</name>
    <name type="common">Wild taro</name>
    <name type="synonym">Arum esculentum</name>
    <dbReference type="NCBI Taxonomy" id="4460"/>
    <lineage>
        <taxon>Eukaryota</taxon>
        <taxon>Viridiplantae</taxon>
        <taxon>Streptophyta</taxon>
        <taxon>Embryophyta</taxon>
        <taxon>Tracheophyta</taxon>
        <taxon>Spermatophyta</taxon>
        <taxon>Magnoliopsida</taxon>
        <taxon>Liliopsida</taxon>
        <taxon>Araceae</taxon>
        <taxon>Aroideae</taxon>
        <taxon>Colocasieae</taxon>
        <taxon>Colocasia</taxon>
    </lineage>
</organism>
<reference evidence="1" key="1">
    <citation type="submission" date="2017-07" db="EMBL/GenBank/DDBJ databases">
        <title>Taro Niue Genome Assembly and Annotation.</title>
        <authorList>
            <person name="Atibalentja N."/>
            <person name="Keating K."/>
            <person name="Fields C.J."/>
        </authorList>
    </citation>
    <scope>NUCLEOTIDE SEQUENCE</scope>
    <source>
        <strain evidence="1">Niue_2</strain>
        <tissue evidence="1">Leaf</tissue>
    </source>
</reference>
<dbReference type="Proteomes" id="UP000652761">
    <property type="component" value="Unassembled WGS sequence"/>
</dbReference>
<evidence type="ECO:0000313" key="2">
    <source>
        <dbReference type="Proteomes" id="UP000652761"/>
    </source>
</evidence>
<protein>
    <submittedName>
        <fullName evidence="1">Uncharacterized protein</fullName>
    </submittedName>
</protein>
<keyword evidence="2" id="KW-1185">Reference proteome</keyword>
<dbReference type="EMBL" id="NMUH01000301">
    <property type="protein sequence ID" value="MQL76493.1"/>
    <property type="molecule type" value="Genomic_DNA"/>
</dbReference>
<feature type="non-terminal residue" evidence="1">
    <location>
        <position position="1"/>
    </location>
</feature>
<dbReference type="AlphaFoldDB" id="A0A843U4S9"/>
<name>A0A843U4S9_COLES</name>